<evidence type="ECO:0000313" key="6">
    <source>
        <dbReference type="Proteomes" id="UP000632125"/>
    </source>
</evidence>
<dbReference type="RefSeq" id="WP_190867630.1">
    <property type="nucleotide sequence ID" value="NZ_JACXIY010000056.1"/>
</dbReference>
<accession>A0A927CR95</accession>
<keyword evidence="2" id="KW-0378">Hydrolase</keyword>
<proteinExistence type="predicted"/>
<dbReference type="AlphaFoldDB" id="A0A927CR95"/>
<name>A0A927CR95_9BACL</name>
<evidence type="ECO:0000256" key="1">
    <source>
        <dbReference type="ARBA" id="ARBA00022741"/>
    </source>
</evidence>
<sequence>MSLTVLRPGMLTTVQDLGRYGYQKYGVVAGGALDTGAARVANLLVGNDDREAVLEITLGGASFAIDRPMIIAVSGGDLSATLDGSPLPLWRPVYAKAGSVLSFGACASGCRTYLAAGGGFDVPEVMGSRSTYLRGAVGGFAGRALKADDELGVRPPNGRTMRLASLIASAVREDGLAAASWHASHFAVAGSAEEQVVRAVPGTHYDRFTLESREALFGQSYRIGAQSDRMGCRLEGETKLLLSLPLELLSEAVALGTVQAPPDGDPIVLLADRQTTGGYPRIAQVASVDIAVLAQLKPGSRFRFEAIAQTEAERLYVAGERDLRLLRAAVSLKLRPLA</sequence>
<dbReference type="GO" id="GO:0016787">
    <property type="term" value="F:hydrolase activity"/>
    <property type="evidence" value="ECO:0007669"/>
    <property type="project" value="UniProtKB-KW"/>
</dbReference>
<gene>
    <name evidence="5" type="ORF">IDH41_29445</name>
</gene>
<keyword evidence="1" id="KW-0547">Nucleotide-binding</keyword>
<dbReference type="Pfam" id="PF02626">
    <property type="entry name" value="CT_A_B"/>
    <property type="match status" value="1"/>
</dbReference>
<dbReference type="InterPro" id="IPR003778">
    <property type="entry name" value="CT_A_B"/>
</dbReference>
<evidence type="ECO:0000256" key="3">
    <source>
        <dbReference type="ARBA" id="ARBA00022840"/>
    </source>
</evidence>
<dbReference type="PANTHER" id="PTHR43309:SF5">
    <property type="entry name" value="5-OXOPROLINASE SUBUNIT C"/>
    <property type="match status" value="1"/>
</dbReference>
<comment type="caution">
    <text evidence="5">The sequence shown here is derived from an EMBL/GenBank/DDBJ whole genome shotgun (WGS) entry which is preliminary data.</text>
</comment>
<dbReference type="Gene3D" id="2.40.100.10">
    <property type="entry name" value="Cyclophilin-like"/>
    <property type="match status" value="1"/>
</dbReference>
<dbReference type="InterPro" id="IPR029000">
    <property type="entry name" value="Cyclophilin-like_dom_sf"/>
</dbReference>
<feature type="domain" description="Carboxyltransferase" evidence="4">
    <location>
        <begin position="24"/>
        <end position="322"/>
    </location>
</feature>
<dbReference type="PANTHER" id="PTHR43309">
    <property type="entry name" value="5-OXOPROLINASE SUBUNIT C"/>
    <property type="match status" value="1"/>
</dbReference>
<evidence type="ECO:0000256" key="2">
    <source>
        <dbReference type="ARBA" id="ARBA00022801"/>
    </source>
</evidence>
<dbReference type="EMBL" id="JACXIY010000056">
    <property type="protein sequence ID" value="MBD2872698.1"/>
    <property type="molecule type" value="Genomic_DNA"/>
</dbReference>
<evidence type="ECO:0000313" key="5">
    <source>
        <dbReference type="EMBL" id="MBD2872698.1"/>
    </source>
</evidence>
<keyword evidence="3" id="KW-0067">ATP-binding</keyword>
<keyword evidence="6" id="KW-1185">Reference proteome</keyword>
<organism evidence="5 6">
    <name type="scientific">Paenibacillus arenilitoris</name>
    <dbReference type="NCBI Taxonomy" id="2772299"/>
    <lineage>
        <taxon>Bacteria</taxon>
        <taxon>Bacillati</taxon>
        <taxon>Bacillota</taxon>
        <taxon>Bacilli</taxon>
        <taxon>Bacillales</taxon>
        <taxon>Paenibacillaceae</taxon>
        <taxon>Paenibacillus</taxon>
    </lineage>
</organism>
<reference evidence="5" key="1">
    <citation type="submission" date="2020-09" db="EMBL/GenBank/DDBJ databases">
        <title>A novel bacterium of genus Paenibacillus, isolated from South China Sea.</title>
        <authorList>
            <person name="Huang H."/>
            <person name="Mo K."/>
            <person name="Hu Y."/>
        </authorList>
    </citation>
    <scope>NUCLEOTIDE SEQUENCE</scope>
    <source>
        <strain evidence="5">IB182493</strain>
    </source>
</reference>
<dbReference type="GO" id="GO:0005524">
    <property type="term" value="F:ATP binding"/>
    <property type="evidence" value="ECO:0007669"/>
    <property type="project" value="UniProtKB-KW"/>
</dbReference>
<dbReference type="SUPFAM" id="SSF50891">
    <property type="entry name" value="Cyclophilin-like"/>
    <property type="match status" value="1"/>
</dbReference>
<dbReference type="NCBIfam" id="TIGR00724">
    <property type="entry name" value="urea_amlyse_rel"/>
    <property type="match status" value="1"/>
</dbReference>
<evidence type="ECO:0000259" key="4">
    <source>
        <dbReference type="SMART" id="SM00797"/>
    </source>
</evidence>
<dbReference type="SMART" id="SM00797">
    <property type="entry name" value="AHS2"/>
    <property type="match status" value="1"/>
</dbReference>
<dbReference type="Proteomes" id="UP000632125">
    <property type="component" value="Unassembled WGS sequence"/>
</dbReference>
<dbReference type="InterPro" id="IPR052708">
    <property type="entry name" value="PxpC"/>
</dbReference>
<protein>
    <submittedName>
        <fullName evidence="5">Biotin-dependent carboxyltransferase family protein</fullName>
    </submittedName>
</protein>